<protein>
    <submittedName>
        <fullName evidence="1">Uncharacterized protein</fullName>
    </submittedName>
</protein>
<keyword evidence="2" id="KW-1185">Reference proteome</keyword>
<dbReference type="PATRIC" id="fig|1123384.7.peg.1257"/>
<dbReference type="KEGG" id="phy:AJ81_06245"/>
<name>A0A0X1KUB4_9THEM</name>
<organism evidence="1 2">
    <name type="scientific">Pseudothermotoga hypogea DSM 11164 = NBRC 106472</name>
    <dbReference type="NCBI Taxonomy" id="1123384"/>
    <lineage>
        <taxon>Bacteria</taxon>
        <taxon>Thermotogati</taxon>
        <taxon>Thermotogota</taxon>
        <taxon>Thermotogae</taxon>
        <taxon>Thermotogales</taxon>
        <taxon>Thermotogaceae</taxon>
        <taxon>Pseudothermotoga</taxon>
    </lineage>
</organism>
<sequence length="47" mass="5470">MYYSAANLEGEQLICDRCGATIAPITYEEFKKRIEEKTRSSNEEQRP</sequence>
<proteinExistence type="predicted"/>
<dbReference type="EMBL" id="CP007141">
    <property type="protein sequence ID" value="AJC74786.1"/>
    <property type="molecule type" value="Genomic_DNA"/>
</dbReference>
<accession>A0A0X1KUB4</accession>
<dbReference type="PaxDb" id="1123384-AJ81_06245"/>
<gene>
    <name evidence="1" type="ORF">AJ81_06245</name>
</gene>
<evidence type="ECO:0000313" key="2">
    <source>
        <dbReference type="Proteomes" id="UP000077469"/>
    </source>
</evidence>
<dbReference type="AlphaFoldDB" id="A0A0X1KUB4"/>
<dbReference type="STRING" id="1123384.AJ81_06245"/>
<dbReference type="Proteomes" id="UP000077469">
    <property type="component" value="Chromosome"/>
</dbReference>
<evidence type="ECO:0000313" key="1">
    <source>
        <dbReference type="EMBL" id="AJC74786.1"/>
    </source>
</evidence>
<reference evidence="1 2" key="1">
    <citation type="submission" date="2014-01" db="EMBL/GenBank/DDBJ databases">
        <title>Genome sequencing of Thermotog hypogea.</title>
        <authorList>
            <person name="Zhang X."/>
            <person name="Alvare G."/>
            <person name="Fristensky B."/>
            <person name="Chen L."/>
            <person name="Suen T."/>
            <person name="Chen Q."/>
            <person name="Ma K."/>
        </authorList>
    </citation>
    <scope>NUCLEOTIDE SEQUENCE [LARGE SCALE GENOMIC DNA]</scope>
    <source>
        <strain evidence="1 2">DSM 11164</strain>
    </source>
</reference>